<organism evidence="11 12">
    <name type="scientific">Penicillium thymicola</name>
    <dbReference type="NCBI Taxonomy" id="293382"/>
    <lineage>
        <taxon>Eukaryota</taxon>
        <taxon>Fungi</taxon>
        <taxon>Dikarya</taxon>
        <taxon>Ascomycota</taxon>
        <taxon>Pezizomycotina</taxon>
        <taxon>Eurotiomycetes</taxon>
        <taxon>Eurotiomycetidae</taxon>
        <taxon>Eurotiales</taxon>
        <taxon>Aspergillaceae</taxon>
        <taxon>Penicillium</taxon>
    </lineage>
</organism>
<dbReference type="GO" id="GO:0005789">
    <property type="term" value="C:endoplasmic reticulum membrane"/>
    <property type="evidence" value="ECO:0007669"/>
    <property type="project" value="UniProtKB-SubCell"/>
</dbReference>
<feature type="transmembrane region" description="Helical" evidence="10">
    <location>
        <begin position="286"/>
        <end position="311"/>
    </location>
</feature>
<keyword evidence="8 10" id="KW-1133">Transmembrane helix</keyword>
<dbReference type="PANTHER" id="PTHR12413">
    <property type="entry name" value="DOLICHYL GLYCOSYLTRANSFERASE"/>
    <property type="match status" value="1"/>
</dbReference>
<dbReference type="Pfam" id="PF03155">
    <property type="entry name" value="Alg6_Alg8"/>
    <property type="match status" value="2"/>
</dbReference>
<keyword evidence="4 10" id="KW-0328">Glycosyltransferase</keyword>
<evidence type="ECO:0000256" key="9">
    <source>
        <dbReference type="ARBA" id="ARBA00023136"/>
    </source>
</evidence>
<comment type="subcellular location">
    <subcellularLocation>
        <location evidence="1 10">Endoplasmic reticulum membrane</location>
        <topology evidence="1 10">Multi-pass membrane protein</topology>
    </subcellularLocation>
</comment>
<reference evidence="11" key="1">
    <citation type="submission" date="2015-06" db="EMBL/GenBank/DDBJ databases">
        <authorList>
            <person name="Nguyen H."/>
        </authorList>
    </citation>
    <scope>NUCLEOTIDE SEQUENCE</scope>
    <source>
        <strain evidence="11">DAOM 180753</strain>
    </source>
</reference>
<evidence type="ECO:0000313" key="12">
    <source>
        <dbReference type="Proteomes" id="UP001227192"/>
    </source>
</evidence>
<feature type="transmembrane region" description="Helical" evidence="10">
    <location>
        <begin position="222"/>
        <end position="244"/>
    </location>
</feature>
<protein>
    <recommendedName>
        <fullName evidence="10">Alpha-1,3-glucosyltransferase</fullName>
        <ecNumber evidence="10">2.4.1.-</ecNumber>
    </recommendedName>
</protein>
<evidence type="ECO:0000256" key="3">
    <source>
        <dbReference type="ARBA" id="ARBA00008715"/>
    </source>
</evidence>
<feature type="transmembrane region" description="Helical" evidence="10">
    <location>
        <begin position="541"/>
        <end position="561"/>
    </location>
</feature>
<evidence type="ECO:0000256" key="5">
    <source>
        <dbReference type="ARBA" id="ARBA00022679"/>
    </source>
</evidence>
<feature type="transmembrane region" description="Helical" evidence="10">
    <location>
        <begin position="442"/>
        <end position="463"/>
    </location>
</feature>
<dbReference type="Proteomes" id="UP001227192">
    <property type="component" value="Unassembled WGS sequence"/>
</dbReference>
<evidence type="ECO:0000256" key="1">
    <source>
        <dbReference type="ARBA" id="ARBA00004477"/>
    </source>
</evidence>
<evidence type="ECO:0000256" key="8">
    <source>
        <dbReference type="ARBA" id="ARBA00022989"/>
    </source>
</evidence>
<dbReference type="PANTHER" id="PTHR12413:SF1">
    <property type="entry name" value="DOLICHYL PYROPHOSPHATE MAN9GLCNAC2 ALPHA-1,3-GLUCOSYLTRANSFERASE"/>
    <property type="match status" value="1"/>
</dbReference>
<feature type="transmembrane region" description="Helical" evidence="10">
    <location>
        <begin position="318"/>
        <end position="338"/>
    </location>
</feature>
<name>A0AAI9TAH0_PENTH</name>
<dbReference type="EC" id="2.4.1.-" evidence="10"/>
<feature type="transmembrane region" description="Helical" evidence="10">
    <location>
        <begin position="494"/>
        <end position="511"/>
    </location>
</feature>
<comment type="pathway">
    <text evidence="2 10">Protein modification; protein glycosylation.</text>
</comment>
<feature type="transmembrane region" description="Helical" evidence="10">
    <location>
        <begin position="612"/>
        <end position="632"/>
    </location>
</feature>
<evidence type="ECO:0000256" key="6">
    <source>
        <dbReference type="ARBA" id="ARBA00022692"/>
    </source>
</evidence>
<keyword evidence="5 10" id="KW-0808">Transferase</keyword>
<evidence type="ECO:0000256" key="10">
    <source>
        <dbReference type="RuleBase" id="RU363110"/>
    </source>
</evidence>
<accession>A0AAI9TAH0</accession>
<feature type="transmembrane region" description="Helical" evidence="10">
    <location>
        <begin position="344"/>
        <end position="363"/>
    </location>
</feature>
<feature type="transmembrane region" description="Helical" evidence="10">
    <location>
        <begin position="581"/>
        <end position="600"/>
    </location>
</feature>
<evidence type="ECO:0000313" key="11">
    <source>
        <dbReference type="EMBL" id="KAJ9482974.1"/>
    </source>
</evidence>
<keyword evidence="12" id="KW-1185">Reference proteome</keyword>
<feature type="transmembrane region" description="Helical" evidence="10">
    <location>
        <begin position="256"/>
        <end position="274"/>
    </location>
</feature>
<keyword evidence="9 10" id="KW-0472">Membrane</keyword>
<proteinExistence type="inferred from homology"/>
<evidence type="ECO:0000256" key="4">
    <source>
        <dbReference type="ARBA" id="ARBA00022676"/>
    </source>
</evidence>
<keyword evidence="6 10" id="KW-0812">Transmembrane</keyword>
<evidence type="ECO:0000256" key="2">
    <source>
        <dbReference type="ARBA" id="ARBA00004922"/>
    </source>
</evidence>
<dbReference type="InterPro" id="IPR004856">
    <property type="entry name" value="Glyco_trans_ALG6/ALG8"/>
</dbReference>
<gene>
    <name evidence="11" type="ORF">VN97_g10441</name>
</gene>
<sequence length="658" mass="73583">MWVPVQWPLTTYNRVSLGGIFCFCLRCTTTYVNSSTITSAPSDTVQLILTSVNGKIIPLSAFIVMAPPTPSSHRPRKKRKVAISPGSNNNLILDLGEGKQSPTFPLVSFLWAARAGVSQWLILPLVLMAVGLFRWAVSLWGYSGFQVPPMHGDFEAQRHWMEITTHLPLAQWYTYDLQYWGLDYPPLTAYHSWLLGKIGSAFDPTWFALDASRGFEDPRLKVYMRATVVVSEYFVFIPAVVNFLRRYTRLQGVHAWSASIALVAILLQPANILIDHGHFQYNTVMLGLVVASLDAILAGRMLWACIFFVGALGFKQMALYYAPVMFAYLLGVCTFPRINIPRLVSIALITLATFALLLAPLLVGASNAEARKAFASSPVPPLLQALPVQMNKDSVTYGLSFQLTQIIHRVFPFARGLFEDKVANAWCAIHTFYKLTRFDATLLQRASLGATLASIIVPCAIIFRHPRASLLLPALSAVSWGFFLFSFQVHEKSVLLPLLPMTLLLAGNGGLSKETRAWVGWANVLGSWTMYPLLKRDELRVPYLVMTLLWTYLLGLPPTSFETYRSRPPPEDSNAHLEPGTLTTLLHFGFYLAMIAWHILEAYVPPPPEKPDLWVVLNALIGAGGFGIAYMWCMWKLYTQCRQISQQATEEGSQKKKQ</sequence>
<dbReference type="GO" id="GO:0042281">
    <property type="term" value="F:dolichyl pyrophosphate Man9GlcNAc2 alpha-1,3-glucosyltransferase activity"/>
    <property type="evidence" value="ECO:0007669"/>
    <property type="project" value="TreeGrafter"/>
</dbReference>
<evidence type="ECO:0000256" key="7">
    <source>
        <dbReference type="ARBA" id="ARBA00022824"/>
    </source>
</evidence>
<feature type="transmembrane region" description="Helical" evidence="10">
    <location>
        <begin position="469"/>
        <end position="487"/>
    </location>
</feature>
<dbReference type="AlphaFoldDB" id="A0AAI9TAH0"/>
<dbReference type="EMBL" id="LACB01000484">
    <property type="protein sequence ID" value="KAJ9482974.1"/>
    <property type="molecule type" value="Genomic_DNA"/>
</dbReference>
<comment type="similarity">
    <text evidence="3 10">Belongs to the ALG6/ALG8 glucosyltransferase family.</text>
</comment>
<reference evidence="11" key="2">
    <citation type="journal article" date="2016" name="Fungal Biol.">
        <title>Ochratoxin A production by Penicillium thymicola.</title>
        <authorList>
            <person name="Nguyen H.D.T."/>
            <person name="McMullin D.R."/>
            <person name="Ponomareva E."/>
            <person name="Riley R."/>
            <person name="Pomraning K.R."/>
            <person name="Baker S.E."/>
            <person name="Seifert K.A."/>
        </authorList>
    </citation>
    <scope>NUCLEOTIDE SEQUENCE</scope>
    <source>
        <strain evidence="11">DAOM 180753</strain>
    </source>
</reference>
<comment type="caution">
    <text evidence="11">The sequence shown here is derived from an EMBL/GenBank/DDBJ whole genome shotgun (WGS) entry which is preliminary data.</text>
</comment>
<keyword evidence="7 10" id="KW-0256">Endoplasmic reticulum</keyword>
<feature type="transmembrane region" description="Helical" evidence="10">
    <location>
        <begin position="120"/>
        <end position="142"/>
    </location>
</feature>